<name>A0A7N5KPB3_AILME</name>
<feature type="coiled-coil region" evidence="3">
    <location>
        <begin position="59"/>
        <end position="86"/>
    </location>
</feature>
<dbReference type="Gene3D" id="3.90.20.20">
    <property type="match status" value="1"/>
</dbReference>
<dbReference type="GO" id="GO:0006457">
    <property type="term" value="P:protein folding"/>
    <property type="evidence" value="ECO:0007669"/>
    <property type="project" value="InterPro"/>
</dbReference>
<evidence type="ECO:0000256" key="2">
    <source>
        <dbReference type="ARBA" id="ARBA00023186"/>
    </source>
</evidence>
<evidence type="ECO:0000256" key="4">
    <source>
        <dbReference type="SAM" id="MobiDB-lite"/>
    </source>
</evidence>
<dbReference type="GeneTree" id="ENSGT00390000005589"/>
<dbReference type="AlphaFoldDB" id="A0A7N5KPB3"/>
<feature type="region of interest" description="Disordered" evidence="4">
    <location>
        <begin position="25"/>
        <end position="55"/>
    </location>
</feature>
<dbReference type="InterPro" id="IPR013805">
    <property type="entry name" value="GrpE_CC"/>
</dbReference>
<dbReference type="GO" id="GO:0042803">
    <property type="term" value="F:protein homodimerization activity"/>
    <property type="evidence" value="ECO:0007669"/>
    <property type="project" value="InterPro"/>
</dbReference>
<dbReference type="PANTHER" id="PTHR21237">
    <property type="entry name" value="GRPE PROTEIN"/>
    <property type="match status" value="1"/>
</dbReference>
<reference evidence="5" key="2">
    <citation type="submission" date="2025-08" db="UniProtKB">
        <authorList>
            <consortium name="Ensembl"/>
        </authorList>
    </citation>
    <scope>IDENTIFICATION</scope>
</reference>
<evidence type="ECO:0000313" key="5">
    <source>
        <dbReference type="Ensembl" id="ENSAMEP00000042881.1"/>
    </source>
</evidence>
<protein>
    <submittedName>
        <fullName evidence="5">GrpE like 2, mitochondrial</fullName>
    </submittedName>
</protein>
<evidence type="ECO:0000256" key="3">
    <source>
        <dbReference type="SAM" id="Coils"/>
    </source>
</evidence>
<evidence type="ECO:0000313" key="6">
    <source>
        <dbReference type="Proteomes" id="UP000008912"/>
    </source>
</evidence>
<dbReference type="GO" id="GO:0030150">
    <property type="term" value="P:protein import into mitochondrial matrix"/>
    <property type="evidence" value="ECO:0007669"/>
    <property type="project" value="TreeGrafter"/>
</dbReference>
<dbReference type="GO" id="GO:0000774">
    <property type="term" value="F:adenyl-nucleotide exchange factor activity"/>
    <property type="evidence" value="ECO:0007669"/>
    <property type="project" value="InterPro"/>
</dbReference>
<reference evidence="5" key="3">
    <citation type="submission" date="2025-09" db="UniProtKB">
        <authorList>
            <consortium name="Ensembl"/>
        </authorList>
    </citation>
    <scope>IDENTIFICATION</scope>
</reference>
<proteinExistence type="inferred from homology"/>
<accession>A0A7N5KPB3</accession>
<keyword evidence="6" id="KW-1185">Reference proteome</keyword>
<dbReference type="GO" id="GO:0051082">
    <property type="term" value="F:unfolded protein binding"/>
    <property type="evidence" value="ECO:0007669"/>
    <property type="project" value="TreeGrafter"/>
</dbReference>
<comment type="similarity">
    <text evidence="1">Belongs to the GrpE family.</text>
</comment>
<reference evidence="5 6" key="1">
    <citation type="journal article" date="2010" name="Nature">
        <title>The sequence and de novo assembly of the giant panda genome.</title>
        <authorList>
            <person name="Li R."/>
            <person name="Fan W."/>
            <person name="Tian G."/>
            <person name="Zhu H."/>
            <person name="He L."/>
            <person name="Cai J."/>
            <person name="Huang Q."/>
            <person name="Cai Q."/>
            <person name="Li B."/>
            <person name="Bai Y."/>
            <person name="Zhang Z."/>
            <person name="Zhang Y."/>
            <person name="Wang W."/>
            <person name="Li J."/>
            <person name="Wei F."/>
            <person name="Li H."/>
            <person name="Jian M."/>
            <person name="Li J."/>
            <person name="Zhang Z."/>
            <person name="Nielsen R."/>
            <person name="Li D."/>
            <person name="Gu W."/>
            <person name="Yang Z."/>
            <person name="Xuan Z."/>
            <person name="Ryder O.A."/>
            <person name="Leung F.C."/>
            <person name="Zhou Y."/>
            <person name="Cao J."/>
            <person name="Sun X."/>
            <person name="Fu Y."/>
            <person name="Fang X."/>
            <person name="Guo X."/>
            <person name="Wang B."/>
            <person name="Hou R."/>
            <person name="Shen F."/>
            <person name="Mu B."/>
            <person name="Ni P."/>
            <person name="Lin R."/>
            <person name="Qian W."/>
            <person name="Wang G."/>
            <person name="Yu C."/>
            <person name="Nie W."/>
            <person name="Wang J."/>
            <person name="Wu Z."/>
            <person name="Liang H."/>
            <person name="Min J."/>
            <person name="Wu Q."/>
            <person name="Cheng S."/>
            <person name="Ruan J."/>
            <person name="Wang M."/>
            <person name="Shi Z."/>
            <person name="Wen M."/>
            <person name="Liu B."/>
            <person name="Ren X."/>
            <person name="Zheng H."/>
            <person name="Dong D."/>
            <person name="Cook K."/>
            <person name="Shan G."/>
            <person name="Zhang H."/>
            <person name="Kosiol C."/>
            <person name="Xie X."/>
            <person name="Lu Z."/>
            <person name="Zheng H."/>
            <person name="Li Y."/>
            <person name="Steiner C.C."/>
            <person name="Lam T.T."/>
            <person name="Lin S."/>
            <person name="Zhang Q."/>
            <person name="Li G."/>
            <person name="Tian J."/>
            <person name="Gong T."/>
            <person name="Liu H."/>
            <person name="Zhang D."/>
            <person name="Fang L."/>
            <person name="Ye C."/>
            <person name="Zhang J."/>
            <person name="Hu W."/>
            <person name="Xu A."/>
            <person name="Ren Y."/>
            <person name="Zhang G."/>
            <person name="Bruford M.W."/>
            <person name="Li Q."/>
            <person name="Ma L."/>
            <person name="Guo Y."/>
            <person name="An N."/>
            <person name="Hu Y."/>
            <person name="Zheng Y."/>
            <person name="Shi Y."/>
            <person name="Li Z."/>
            <person name="Liu Q."/>
            <person name="Chen Y."/>
            <person name="Zhao J."/>
            <person name="Qu N."/>
            <person name="Zhao S."/>
            <person name="Tian F."/>
            <person name="Wang X."/>
            <person name="Wang H."/>
            <person name="Xu L."/>
            <person name="Liu X."/>
            <person name="Vinar T."/>
            <person name="Wang Y."/>
            <person name="Lam T.W."/>
            <person name="Yiu S.M."/>
            <person name="Liu S."/>
            <person name="Zhang H."/>
            <person name="Li D."/>
            <person name="Huang Y."/>
            <person name="Wang X."/>
            <person name="Yang G."/>
            <person name="Jiang Z."/>
            <person name="Wang J."/>
            <person name="Qin N."/>
            <person name="Li L."/>
            <person name="Li J."/>
            <person name="Bolund L."/>
            <person name="Kristiansen K."/>
            <person name="Wong G.K."/>
            <person name="Olson M."/>
            <person name="Zhang X."/>
            <person name="Li S."/>
            <person name="Yang H."/>
            <person name="Wang J."/>
            <person name="Wang J."/>
        </authorList>
    </citation>
    <scope>NUCLEOTIDE SEQUENCE [LARGE SCALE GENOMIC DNA]</scope>
</reference>
<dbReference type="PANTHER" id="PTHR21237:SF10">
    <property type="entry name" value="GRPE PROTEIN HOMOLOG 2, MITOCHONDRIAL"/>
    <property type="match status" value="1"/>
</dbReference>
<sequence length="122" mass="13765">MAARSVWAVRRLVQRLLASSAASECRGWPHPFSTATQRTAGEDCSSEDPPDELGPSLAERALKLKAVKLEKEVQDLTMRYQRAVADGENIRRRTQRCVEDAKIFGERFICDKNAFSWAPGWL</sequence>
<organism evidence="5 6">
    <name type="scientific">Ailuropoda melanoleuca</name>
    <name type="common">Giant panda</name>
    <dbReference type="NCBI Taxonomy" id="9646"/>
    <lineage>
        <taxon>Eukaryota</taxon>
        <taxon>Metazoa</taxon>
        <taxon>Chordata</taxon>
        <taxon>Craniata</taxon>
        <taxon>Vertebrata</taxon>
        <taxon>Euteleostomi</taxon>
        <taxon>Mammalia</taxon>
        <taxon>Eutheria</taxon>
        <taxon>Laurasiatheria</taxon>
        <taxon>Carnivora</taxon>
        <taxon>Caniformia</taxon>
        <taxon>Ursidae</taxon>
        <taxon>Ailuropoda</taxon>
    </lineage>
</organism>
<dbReference type="Ensembl" id="ENSAMET00000041372.1">
    <property type="protein sequence ID" value="ENSAMEP00000042881.1"/>
    <property type="gene ID" value="ENSAMEG00000029514.1"/>
</dbReference>
<keyword evidence="2" id="KW-0143">Chaperone</keyword>
<dbReference type="GO" id="GO:0001405">
    <property type="term" value="C:PAM complex, Tim23 associated import motor"/>
    <property type="evidence" value="ECO:0007669"/>
    <property type="project" value="TreeGrafter"/>
</dbReference>
<dbReference type="GO" id="GO:0051087">
    <property type="term" value="F:protein-folding chaperone binding"/>
    <property type="evidence" value="ECO:0007669"/>
    <property type="project" value="InterPro"/>
</dbReference>
<gene>
    <name evidence="5" type="primary">GRPEL2</name>
</gene>
<dbReference type="Proteomes" id="UP000008912">
    <property type="component" value="Unassembled WGS sequence"/>
</dbReference>
<keyword evidence="3" id="KW-0175">Coiled coil</keyword>
<evidence type="ECO:0000256" key="1">
    <source>
        <dbReference type="ARBA" id="ARBA00009054"/>
    </source>
</evidence>
<dbReference type="InterPro" id="IPR000740">
    <property type="entry name" value="GrpE"/>
</dbReference>
<dbReference type="SUPFAM" id="SSF58014">
    <property type="entry name" value="Coiled-coil domain of nucleotide exchange factor GrpE"/>
    <property type="match status" value="1"/>
</dbReference>